<organism evidence="2 3">
    <name type="scientific">Nothophoma quercina</name>
    <dbReference type="NCBI Taxonomy" id="749835"/>
    <lineage>
        <taxon>Eukaryota</taxon>
        <taxon>Fungi</taxon>
        <taxon>Dikarya</taxon>
        <taxon>Ascomycota</taxon>
        <taxon>Pezizomycotina</taxon>
        <taxon>Dothideomycetes</taxon>
        <taxon>Pleosporomycetidae</taxon>
        <taxon>Pleosporales</taxon>
        <taxon>Pleosporineae</taxon>
        <taxon>Didymellaceae</taxon>
        <taxon>Nothophoma</taxon>
    </lineage>
</organism>
<accession>A0ABR3QRP2</accession>
<dbReference type="Proteomes" id="UP001521222">
    <property type="component" value="Unassembled WGS sequence"/>
</dbReference>
<dbReference type="EMBL" id="JAKIXB020000034">
    <property type="protein sequence ID" value="KAL1594748.1"/>
    <property type="molecule type" value="Genomic_DNA"/>
</dbReference>
<proteinExistence type="predicted"/>
<reference evidence="2 3" key="1">
    <citation type="submission" date="2024-02" db="EMBL/GenBank/DDBJ databases">
        <title>De novo assembly and annotation of 12 fungi associated with fruit tree decline syndrome in Ontario, Canada.</title>
        <authorList>
            <person name="Sulman M."/>
            <person name="Ellouze W."/>
            <person name="Ilyukhin E."/>
        </authorList>
    </citation>
    <scope>NUCLEOTIDE SEQUENCE [LARGE SCALE GENOMIC DNA]</scope>
    <source>
        <strain evidence="2 3">M97-236</strain>
    </source>
</reference>
<sequence>MPCAYLEYTDATRSIIQRLVFVTYHPEAFLRERGHKLSDAKRNIAFRERLIDFATVLLYGETRFQTFFSTGNWFYQMSTGIIIPLTAFLRFTEENDTLSKYFKRPNLNSASMDQLLSTVEALKPKKKMIQNVRTINNVKPSKAVEFWARAEVVAEYGEYRTTYALMAARFVAATQASRAKTKKREAEEPPEVQEERRKRVNKQVADRKKKYAAAKVEKNQTKLAW</sequence>
<evidence type="ECO:0000313" key="2">
    <source>
        <dbReference type="EMBL" id="KAL1594748.1"/>
    </source>
</evidence>
<feature type="region of interest" description="Disordered" evidence="1">
    <location>
        <begin position="178"/>
        <end position="213"/>
    </location>
</feature>
<comment type="caution">
    <text evidence="2">The sequence shown here is derived from an EMBL/GenBank/DDBJ whole genome shotgun (WGS) entry which is preliminary data.</text>
</comment>
<gene>
    <name evidence="2" type="ORF">SLS59_008558</name>
</gene>
<name>A0ABR3QRP2_9PLEO</name>
<keyword evidence="3" id="KW-1185">Reference proteome</keyword>
<protein>
    <submittedName>
        <fullName evidence="2">Uncharacterized protein</fullName>
    </submittedName>
</protein>
<evidence type="ECO:0000313" key="3">
    <source>
        <dbReference type="Proteomes" id="UP001521222"/>
    </source>
</evidence>
<evidence type="ECO:0000256" key="1">
    <source>
        <dbReference type="SAM" id="MobiDB-lite"/>
    </source>
</evidence>